<organism evidence="4 5">
    <name type="scientific">candidate division KSB3 bacterium</name>
    <dbReference type="NCBI Taxonomy" id="2044937"/>
    <lineage>
        <taxon>Bacteria</taxon>
        <taxon>candidate division KSB3</taxon>
    </lineage>
</organism>
<accession>A0A2G6KM85</accession>
<proteinExistence type="inferred from homology"/>
<dbReference type="GO" id="GO:0050660">
    <property type="term" value="F:flavin adenine dinucleotide binding"/>
    <property type="evidence" value="ECO:0007669"/>
    <property type="project" value="InterPro"/>
</dbReference>
<feature type="binding site" evidence="2">
    <location>
        <position position="222"/>
    </location>
    <ligand>
        <name>FAD</name>
        <dbReference type="ChEBI" id="CHEBI:57692"/>
    </ligand>
</feature>
<evidence type="ECO:0000256" key="1">
    <source>
        <dbReference type="ARBA" id="ARBA00005817"/>
    </source>
</evidence>
<feature type="binding site" evidence="2">
    <location>
        <begin position="278"/>
        <end position="285"/>
    </location>
    <ligand>
        <name>FAD</name>
        <dbReference type="ChEBI" id="CHEBI:57692"/>
    </ligand>
</feature>
<protein>
    <submittedName>
        <fullName evidence="4">Electron transfer flavoprotein subunit alpha</fullName>
    </submittedName>
</protein>
<name>A0A2G6KM85_9BACT</name>
<dbReference type="PANTHER" id="PTHR43153:SF1">
    <property type="entry name" value="ELECTRON TRANSFER FLAVOPROTEIN SUBUNIT ALPHA, MITOCHONDRIAL"/>
    <property type="match status" value="1"/>
</dbReference>
<dbReference type="SUPFAM" id="SSF52467">
    <property type="entry name" value="DHS-like NAD/FAD-binding domain"/>
    <property type="match status" value="1"/>
</dbReference>
<dbReference type="Pfam" id="PF01012">
    <property type="entry name" value="ETF"/>
    <property type="match status" value="1"/>
</dbReference>
<dbReference type="Gene3D" id="3.40.50.620">
    <property type="entry name" value="HUPs"/>
    <property type="match status" value="1"/>
</dbReference>
<evidence type="ECO:0000256" key="2">
    <source>
        <dbReference type="PIRSR" id="PIRSR000089-1"/>
    </source>
</evidence>
<feature type="binding site" evidence="2">
    <location>
        <position position="299"/>
    </location>
    <ligand>
        <name>FAD</name>
        <dbReference type="ChEBI" id="CHEBI:57692"/>
    </ligand>
</feature>
<dbReference type="InterPro" id="IPR014731">
    <property type="entry name" value="ETF_asu_C"/>
</dbReference>
<dbReference type="Pfam" id="PF00766">
    <property type="entry name" value="ETF_alpha"/>
    <property type="match status" value="1"/>
</dbReference>
<dbReference type="InterPro" id="IPR014729">
    <property type="entry name" value="Rossmann-like_a/b/a_fold"/>
</dbReference>
<dbReference type="InterPro" id="IPR001308">
    <property type="entry name" value="ETF_a/FixB"/>
</dbReference>
<evidence type="ECO:0000259" key="3">
    <source>
        <dbReference type="SMART" id="SM00893"/>
    </source>
</evidence>
<dbReference type="SUPFAM" id="SSF52402">
    <property type="entry name" value="Adenine nucleotide alpha hydrolases-like"/>
    <property type="match status" value="1"/>
</dbReference>
<keyword evidence="2" id="KW-0285">Flavoprotein</keyword>
<dbReference type="InterPro" id="IPR033947">
    <property type="entry name" value="ETF_alpha_N"/>
</dbReference>
<comment type="cofactor">
    <cofactor evidence="2">
        <name>FAD</name>
        <dbReference type="ChEBI" id="CHEBI:57692"/>
    </cofactor>
    <text evidence="2">Binds 1 FAD per dimer.</text>
</comment>
<comment type="caution">
    <text evidence="4">The sequence shown here is derived from an EMBL/GenBank/DDBJ whole genome shotgun (WGS) entry which is preliminary data.</text>
</comment>
<feature type="domain" description="Electron transfer flavoprotein alpha/beta-subunit N-terminal" evidence="3">
    <location>
        <begin position="6"/>
        <end position="200"/>
    </location>
</feature>
<evidence type="ECO:0000313" key="4">
    <source>
        <dbReference type="EMBL" id="PIE36500.1"/>
    </source>
</evidence>
<dbReference type="AlphaFoldDB" id="A0A2G6KM85"/>
<dbReference type="PANTHER" id="PTHR43153">
    <property type="entry name" value="ELECTRON TRANSFER FLAVOPROTEIN ALPHA"/>
    <property type="match status" value="1"/>
</dbReference>
<dbReference type="CDD" id="cd01715">
    <property type="entry name" value="ETF_alpha"/>
    <property type="match status" value="1"/>
</dbReference>
<sequence length="337" mass="36565">MSYSGVWTLSEQRNGNIHAVSYELLNRGRNLAQKLGVPLSAILLGYELAEDEVQDLIYHGADQVYVIDHPLLEHFLAEPYQQVVTYLIQTFQPEIILAAATTTGRTVMPYVATNGMFAGLTADCTVLDIEEDTGNLLQTRPAIGGNILATIKTPTARPQMATVRPKSTKASERDMSRTGTIIPVELPQDMNLTSRIRFEKFVPDSSQGVLLEDAEVVVSGGRGLKKGENFALIRELAGHLDAGVGASRDTVDRGWIDYPHQIGLSGKTISPKCYVACGISGAVQHLAGMQTAETVVAINSNPDAQIFRVADFSIVGDLFEVIPALNQKLEALQAEED</sequence>
<feature type="binding site" evidence="2">
    <location>
        <begin position="261"/>
        <end position="265"/>
    </location>
    <ligand>
        <name>FAD</name>
        <dbReference type="ChEBI" id="CHEBI:57692"/>
    </ligand>
</feature>
<dbReference type="Proteomes" id="UP000230821">
    <property type="component" value="Unassembled WGS sequence"/>
</dbReference>
<feature type="binding site" evidence="2">
    <location>
        <begin position="247"/>
        <end position="248"/>
    </location>
    <ligand>
        <name>FAD</name>
        <dbReference type="ChEBI" id="CHEBI:57692"/>
    </ligand>
</feature>
<dbReference type="PIRSF" id="PIRSF000089">
    <property type="entry name" value="Electra_flavoP_a"/>
    <property type="match status" value="1"/>
</dbReference>
<reference evidence="4 5" key="1">
    <citation type="submission" date="2017-10" db="EMBL/GenBank/DDBJ databases">
        <title>Novel microbial diversity and functional potential in the marine mammal oral microbiome.</title>
        <authorList>
            <person name="Dudek N.K."/>
            <person name="Sun C.L."/>
            <person name="Burstein D."/>
            <person name="Kantor R.S."/>
            <person name="Aliaga Goltsman D.S."/>
            <person name="Bik E.M."/>
            <person name="Thomas B.C."/>
            <person name="Banfield J.F."/>
            <person name="Relman D.A."/>
        </authorList>
    </citation>
    <scope>NUCLEOTIDE SEQUENCE [LARGE SCALE GENOMIC DNA]</scope>
    <source>
        <strain evidence="4">DOLJORAL78_47_16</strain>
    </source>
</reference>
<keyword evidence="2" id="KW-0274">FAD</keyword>
<dbReference type="InterPro" id="IPR029035">
    <property type="entry name" value="DHS-like_NAD/FAD-binding_dom"/>
</dbReference>
<dbReference type="GO" id="GO:0033539">
    <property type="term" value="P:fatty acid beta-oxidation using acyl-CoA dehydrogenase"/>
    <property type="evidence" value="ECO:0007669"/>
    <property type="project" value="TreeGrafter"/>
</dbReference>
<dbReference type="InterPro" id="IPR014730">
    <property type="entry name" value="ETF_a/b_N"/>
</dbReference>
<gene>
    <name evidence="4" type="ORF">CSA56_00240</name>
</gene>
<dbReference type="GO" id="GO:0009055">
    <property type="term" value="F:electron transfer activity"/>
    <property type="evidence" value="ECO:0007669"/>
    <property type="project" value="InterPro"/>
</dbReference>
<dbReference type="SMART" id="SM00893">
    <property type="entry name" value="ETF"/>
    <property type="match status" value="1"/>
</dbReference>
<dbReference type="Gene3D" id="3.40.50.1220">
    <property type="entry name" value="TPP-binding domain"/>
    <property type="match status" value="1"/>
</dbReference>
<dbReference type="EMBL" id="PDSK01000009">
    <property type="protein sequence ID" value="PIE36500.1"/>
    <property type="molecule type" value="Genomic_DNA"/>
</dbReference>
<evidence type="ECO:0000313" key="5">
    <source>
        <dbReference type="Proteomes" id="UP000230821"/>
    </source>
</evidence>
<comment type="similarity">
    <text evidence="1">Belongs to the ETF alpha-subunit/FixB family.</text>
</comment>